<evidence type="ECO:0000256" key="13">
    <source>
        <dbReference type="SAM" id="Phobius"/>
    </source>
</evidence>
<evidence type="ECO:0000256" key="7">
    <source>
        <dbReference type="ARBA" id="ARBA00022989"/>
    </source>
</evidence>
<dbReference type="GO" id="GO:0005886">
    <property type="term" value="C:plasma membrane"/>
    <property type="evidence" value="ECO:0007669"/>
    <property type="project" value="UniProtKB-SubCell"/>
</dbReference>
<keyword evidence="10" id="KW-0594">Phospholipid biosynthesis</keyword>
<dbReference type="InterPro" id="IPR001736">
    <property type="entry name" value="PLipase_D/transphosphatidylase"/>
</dbReference>
<dbReference type="KEGG" id="ebm:SG0102_03780"/>
<evidence type="ECO:0000256" key="9">
    <source>
        <dbReference type="ARBA" id="ARBA00023136"/>
    </source>
</evidence>
<dbReference type="SUPFAM" id="SSF56024">
    <property type="entry name" value="Phospholipase D/nuclease"/>
    <property type="match status" value="2"/>
</dbReference>
<dbReference type="NCBIfam" id="TIGR04265">
    <property type="entry name" value="bac_cardiolipin"/>
    <property type="match status" value="1"/>
</dbReference>
<evidence type="ECO:0000256" key="1">
    <source>
        <dbReference type="ARBA" id="ARBA00004651"/>
    </source>
</evidence>
<dbReference type="PANTHER" id="PTHR21248">
    <property type="entry name" value="CARDIOLIPIN SYNTHASE"/>
    <property type="match status" value="1"/>
</dbReference>
<dbReference type="OrthoDB" id="9762009at2"/>
<dbReference type="InterPro" id="IPR025202">
    <property type="entry name" value="PLD-like_dom"/>
</dbReference>
<dbReference type="PANTHER" id="PTHR21248:SF22">
    <property type="entry name" value="PHOSPHOLIPASE D"/>
    <property type="match status" value="1"/>
</dbReference>
<feature type="domain" description="PLD phosphodiesterase" evidence="14">
    <location>
        <begin position="422"/>
        <end position="449"/>
    </location>
</feature>
<feature type="transmembrane region" description="Helical" evidence="13">
    <location>
        <begin position="66"/>
        <end position="86"/>
    </location>
</feature>
<feature type="transmembrane region" description="Helical" evidence="13">
    <location>
        <begin position="12"/>
        <end position="33"/>
    </location>
</feature>
<name>A0A3G9JRL7_9FIRM</name>
<dbReference type="InParanoid" id="A0A3G9JRL7"/>
<keyword evidence="7 13" id="KW-1133">Transmembrane helix</keyword>
<dbReference type="CDD" id="cd09154">
    <property type="entry name" value="PLDc_SMU_988_like_1"/>
    <property type="match status" value="1"/>
</dbReference>
<feature type="domain" description="PLD phosphodiesterase" evidence="14">
    <location>
        <begin position="240"/>
        <end position="267"/>
    </location>
</feature>
<keyword evidence="8" id="KW-0443">Lipid metabolism</keyword>
<dbReference type="InterPro" id="IPR022924">
    <property type="entry name" value="Cardiolipin_synthase"/>
</dbReference>
<sequence>MKKLLKIFLSKFFAYASLIALQAVYLAFLMMRFIDYNNIVHWVCVLFSYIVVIYLVSKEENTNYKIAWIIALLIFPEIGGVFYLLIGNKRPSLWLKRKLTPAIEKMQDNMYQDPEITKRIINKKAISMDYLIHQHFPIYNQTDAKYYELSDYSYHDMLKDLKNAKHFIFMEYFIVAKGMMFETIIEILSQKVKEGVDVRFIYDDFGSVSTIPFRFKQKMEDLGIKTVAFNRFIPLFSVSQNHRDHRKICVIDGYIGYSGGFNLADEYINAKMRFGHWKDTGIRLEGEAVWSLTTMFLSNFYPYHKEMSHEDINAFKPHVYHPEPFQGQGYVLPYGDEPLDNETVGEDVYLNLITHASKSIDIMTPYFIIDDTMLKALTLAAKSGVKVRLFTPHVPDKRAVFRVTRSYYYSLIDSGIEVYEYLPGFLHAKVMLIDGKIATVGTINFDYRSLYLHFECNVLLYQAPCIKNIQADFNRMYQISKRMNKEETWHYKVGVIEAFLRLAAPLL</sequence>
<keyword evidence="11" id="KW-1208">Phospholipid metabolism</keyword>
<dbReference type="Pfam" id="PF13396">
    <property type="entry name" value="PLDc_N"/>
    <property type="match status" value="1"/>
</dbReference>
<evidence type="ECO:0000256" key="11">
    <source>
        <dbReference type="ARBA" id="ARBA00023264"/>
    </source>
</evidence>
<keyword evidence="6" id="KW-0677">Repeat</keyword>
<dbReference type="RefSeq" id="WP_125118394.1">
    <property type="nucleotide sequence ID" value="NZ_AP019309.1"/>
</dbReference>
<keyword evidence="5 13" id="KW-0812">Transmembrane</keyword>
<evidence type="ECO:0000256" key="6">
    <source>
        <dbReference type="ARBA" id="ARBA00022737"/>
    </source>
</evidence>
<evidence type="ECO:0000256" key="5">
    <source>
        <dbReference type="ARBA" id="ARBA00022692"/>
    </source>
</evidence>
<dbReference type="EC" id="2.7.8.-" evidence="12"/>
<dbReference type="Gene3D" id="3.30.870.10">
    <property type="entry name" value="Endonuclease Chain A"/>
    <property type="match status" value="2"/>
</dbReference>
<keyword evidence="9 13" id="KW-0472">Membrane</keyword>
<reference evidence="15 16" key="1">
    <citation type="submission" date="2018-11" db="EMBL/GenBank/DDBJ databases">
        <title>Novel Erysipelotrichaceae bacterium isolated from small intestine of a swine.</title>
        <authorList>
            <person name="Kim J.S."/>
            <person name="Choe H."/>
            <person name="Lee Y.R."/>
            <person name="Kim K.M."/>
            <person name="Park D.S."/>
        </authorList>
    </citation>
    <scope>NUCLEOTIDE SEQUENCE [LARGE SCALE GENOMIC DNA]</scope>
    <source>
        <strain evidence="15 16">SG0102</strain>
    </source>
</reference>
<evidence type="ECO:0000256" key="10">
    <source>
        <dbReference type="ARBA" id="ARBA00023209"/>
    </source>
</evidence>
<dbReference type="GO" id="GO:0008808">
    <property type="term" value="F:cardiolipin synthase activity"/>
    <property type="evidence" value="ECO:0007669"/>
    <property type="project" value="UniProtKB-UniRule"/>
</dbReference>
<dbReference type="FunCoup" id="A0A3G9JRL7">
    <property type="interactions" value="83"/>
</dbReference>
<dbReference type="InterPro" id="IPR027379">
    <property type="entry name" value="CLS_N"/>
</dbReference>
<keyword evidence="2" id="KW-1003">Cell membrane</keyword>
<evidence type="ECO:0000256" key="8">
    <source>
        <dbReference type="ARBA" id="ARBA00023098"/>
    </source>
</evidence>
<comment type="subcellular location">
    <subcellularLocation>
        <location evidence="1">Cell membrane</location>
        <topology evidence="1">Multi-pass membrane protein</topology>
    </subcellularLocation>
</comment>
<evidence type="ECO:0000256" key="4">
    <source>
        <dbReference type="ARBA" id="ARBA00022679"/>
    </source>
</evidence>
<proteinExistence type="predicted"/>
<accession>A0A3G9JRL7</accession>
<dbReference type="SMART" id="SM00155">
    <property type="entry name" value="PLDc"/>
    <property type="match status" value="2"/>
</dbReference>
<organism evidence="15 16">
    <name type="scientific">Intestinibaculum porci</name>
    <dbReference type="NCBI Taxonomy" id="2487118"/>
    <lineage>
        <taxon>Bacteria</taxon>
        <taxon>Bacillati</taxon>
        <taxon>Bacillota</taxon>
        <taxon>Erysipelotrichia</taxon>
        <taxon>Erysipelotrichales</taxon>
        <taxon>Erysipelotrichaceae</taxon>
        <taxon>Intestinibaculum</taxon>
    </lineage>
</organism>
<protein>
    <recommendedName>
        <fullName evidence="12">Cardiolipin synthase</fullName>
        <ecNumber evidence="12">2.7.8.-</ecNumber>
    </recommendedName>
</protein>
<dbReference type="EMBL" id="AP019309">
    <property type="protein sequence ID" value="BBH25444.1"/>
    <property type="molecule type" value="Genomic_DNA"/>
</dbReference>
<dbReference type="CDD" id="cd09160">
    <property type="entry name" value="PLDc_SMU_988_like_2"/>
    <property type="match status" value="1"/>
</dbReference>
<evidence type="ECO:0000256" key="2">
    <source>
        <dbReference type="ARBA" id="ARBA00022475"/>
    </source>
</evidence>
<evidence type="ECO:0000259" key="14">
    <source>
        <dbReference type="PROSITE" id="PS50035"/>
    </source>
</evidence>
<dbReference type="Pfam" id="PF13091">
    <property type="entry name" value="PLDc_2"/>
    <property type="match status" value="2"/>
</dbReference>
<evidence type="ECO:0000313" key="16">
    <source>
        <dbReference type="Proteomes" id="UP000268059"/>
    </source>
</evidence>
<keyword evidence="3" id="KW-0444">Lipid biosynthesis</keyword>
<gene>
    <name evidence="15" type="ORF">SG0102_03780</name>
</gene>
<dbReference type="PROSITE" id="PS50035">
    <property type="entry name" value="PLD"/>
    <property type="match status" value="2"/>
</dbReference>
<evidence type="ECO:0000313" key="15">
    <source>
        <dbReference type="EMBL" id="BBH25444.1"/>
    </source>
</evidence>
<dbReference type="GO" id="GO:0032049">
    <property type="term" value="P:cardiolipin biosynthetic process"/>
    <property type="evidence" value="ECO:0007669"/>
    <property type="project" value="UniProtKB-UniRule"/>
</dbReference>
<dbReference type="AlphaFoldDB" id="A0A3G9JRL7"/>
<keyword evidence="4" id="KW-0808">Transferase</keyword>
<evidence type="ECO:0000256" key="12">
    <source>
        <dbReference type="NCBIfam" id="TIGR04265"/>
    </source>
</evidence>
<dbReference type="Proteomes" id="UP000268059">
    <property type="component" value="Chromosome"/>
</dbReference>
<evidence type="ECO:0000256" key="3">
    <source>
        <dbReference type="ARBA" id="ARBA00022516"/>
    </source>
</evidence>
<keyword evidence="16" id="KW-1185">Reference proteome</keyword>
<feature type="transmembrane region" description="Helical" evidence="13">
    <location>
        <begin position="39"/>
        <end position="57"/>
    </location>
</feature>